<evidence type="ECO:0000313" key="4">
    <source>
        <dbReference type="Proteomes" id="UP000249754"/>
    </source>
</evidence>
<dbReference type="RefSeq" id="WP_111633309.1">
    <property type="nucleotide sequence ID" value="NZ_QLLR01000005.1"/>
</dbReference>
<evidence type="ECO:0000259" key="2">
    <source>
        <dbReference type="Pfam" id="PF16694"/>
    </source>
</evidence>
<comment type="caution">
    <text evidence="3">The sequence shown here is derived from an EMBL/GenBank/DDBJ whole genome shotgun (WGS) entry which is preliminary data.</text>
</comment>
<feature type="chain" id="PRO_5016246461" description="Cytochrome P460 domain-containing protein" evidence="1">
    <location>
        <begin position="28"/>
        <end position="158"/>
    </location>
</feature>
<dbReference type="Pfam" id="PF16694">
    <property type="entry name" value="Cytochrome_P460"/>
    <property type="match status" value="1"/>
</dbReference>
<evidence type="ECO:0000256" key="1">
    <source>
        <dbReference type="SAM" id="SignalP"/>
    </source>
</evidence>
<reference evidence="3 4" key="1">
    <citation type="submission" date="2018-06" db="EMBL/GenBank/DDBJ databases">
        <title>Genomic Encyclopedia of Archaeal and Bacterial Type Strains, Phase II (KMG-II): from individual species to whole genera.</title>
        <authorList>
            <person name="Goeker M."/>
        </authorList>
    </citation>
    <scope>NUCLEOTIDE SEQUENCE [LARGE SCALE GENOMIC DNA]</scope>
    <source>
        <strain evidence="3 4">DSM 14825</strain>
    </source>
</reference>
<dbReference type="OrthoDB" id="674757at2"/>
<accession>A0A327SXR8</accession>
<keyword evidence="1" id="KW-0732">Signal</keyword>
<feature type="signal peptide" evidence="1">
    <location>
        <begin position="1"/>
        <end position="27"/>
    </location>
</feature>
<gene>
    <name evidence="3" type="ORF">LY11_01765</name>
</gene>
<dbReference type="STRING" id="188932.AY601_1563"/>
<organism evidence="3 4">
    <name type="scientific">Pedobacter cryoconitis</name>
    <dbReference type="NCBI Taxonomy" id="188932"/>
    <lineage>
        <taxon>Bacteria</taxon>
        <taxon>Pseudomonadati</taxon>
        <taxon>Bacteroidota</taxon>
        <taxon>Sphingobacteriia</taxon>
        <taxon>Sphingobacteriales</taxon>
        <taxon>Sphingobacteriaceae</taxon>
        <taxon>Pedobacter</taxon>
    </lineage>
</organism>
<dbReference type="InterPro" id="IPR032033">
    <property type="entry name" value="Cytochrome_P460"/>
</dbReference>
<dbReference type="Proteomes" id="UP000249754">
    <property type="component" value="Unassembled WGS sequence"/>
</dbReference>
<dbReference type="EMBL" id="QLLR01000005">
    <property type="protein sequence ID" value="RAJ33075.1"/>
    <property type="molecule type" value="Genomic_DNA"/>
</dbReference>
<evidence type="ECO:0000313" key="3">
    <source>
        <dbReference type="EMBL" id="RAJ33075.1"/>
    </source>
</evidence>
<dbReference type="PROSITE" id="PS51257">
    <property type="entry name" value="PROKAR_LIPOPROTEIN"/>
    <property type="match status" value="1"/>
</dbReference>
<proteinExistence type="predicted"/>
<feature type="domain" description="Cytochrome P460" evidence="2">
    <location>
        <begin position="49"/>
        <end position="120"/>
    </location>
</feature>
<dbReference type="AlphaFoldDB" id="A0A327SXR8"/>
<sequence>MRFKIQYSALILLLLIAIGCKQNNNHAGELNEAANLPVELHFNQLGLKVITSMINKKEATMSTLYGNEAALKYTKSKEDSTTSGMVFALVSWKQQDDERWFGAKIPGPFQRVEMVTTKANGNTIRTSYKTYTGKWQTNPLTEQARIKYILAQKAAIMP</sequence>
<name>A0A327SXR8_9SPHI</name>
<protein>
    <recommendedName>
        <fullName evidence="2">Cytochrome P460 domain-containing protein</fullName>
    </recommendedName>
</protein>